<sequence length="216" mass="25156">MRLNKDNVINSICIFAMVTAICFMLIVMLKSFYGQVIEITFIKDIFSIGATLFAALIAISLFNDWKVQETFNRTQRLHDEGVDIILKTTKKLNNLKAQIQINKLLFTEGKLSEEQIKKLEIEFNDQVKETIIYVQDLTHDIGVKIALDYSKIIRNNDEELNFVFNTLINIKEFVQHIARDRGINANNILRVQNFINYLNQKIDKKLQDRNNLNKNS</sequence>
<reference evidence="2 3" key="1">
    <citation type="submission" date="2014-02" db="EMBL/GenBank/DDBJ databases">
        <title>Comparative genomics and transcriptomics to identify genetic mechanisms underlying the emergence of carbapenem resistant Acinetobacter baumannii (CRAb).</title>
        <authorList>
            <person name="Harris A.D."/>
            <person name="Johnson K.J."/>
            <person name="George J."/>
            <person name="Shefchek K."/>
            <person name="Daugherty S.C."/>
            <person name="Parankush S."/>
            <person name="Sadzewicz L."/>
            <person name="Tallon L."/>
            <person name="Sengamalay N."/>
            <person name="Hazen T.H."/>
            <person name="Rasko D.A."/>
        </authorList>
    </citation>
    <scope>NUCLEOTIDE SEQUENCE [LARGE SCALE GENOMIC DNA]</scope>
    <source>
        <strain evidence="2 3">99063</strain>
    </source>
</reference>
<comment type="caution">
    <text evidence="2">The sequence shown here is derived from an EMBL/GenBank/DDBJ whole genome shotgun (WGS) entry which is preliminary data.</text>
</comment>
<accession>A0A009SDV4</accession>
<feature type="transmembrane region" description="Helical" evidence="1">
    <location>
        <begin position="12"/>
        <end position="33"/>
    </location>
</feature>
<feature type="transmembrane region" description="Helical" evidence="1">
    <location>
        <begin position="45"/>
        <end position="63"/>
    </location>
</feature>
<protein>
    <submittedName>
        <fullName evidence="2">Uncharacterized protein</fullName>
    </submittedName>
</protein>
<evidence type="ECO:0000313" key="3">
    <source>
        <dbReference type="Proteomes" id="UP000020735"/>
    </source>
</evidence>
<keyword evidence="1" id="KW-0472">Membrane</keyword>
<evidence type="ECO:0000256" key="1">
    <source>
        <dbReference type="SAM" id="Phobius"/>
    </source>
</evidence>
<keyword evidence="1" id="KW-1133">Transmembrane helix</keyword>
<organism evidence="2 3">
    <name type="scientific">Acinetobacter baumannii 99063</name>
    <dbReference type="NCBI Taxonomy" id="1310630"/>
    <lineage>
        <taxon>Bacteria</taxon>
        <taxon>Pseudomonadati</taxon>
        <taxon>Pseudomonadota</taxon>
        <taxon>Gammaproteobacteria</taxon>
        <taxon>Moraxellales</taxon>
        <taxon>Moraxellaceae</taxon>
        <taxon>Acinetobacter</taxon>
        <taxon>Acinetobacter calcoaceticus/baumannii complex</taxon>
    </lineage>
</organism>
<keyword evidence="1" id="KW-0812">Transmembrane</keyword>
<name>A0A009SDV4_ACIBA</name>
<dbReference type="Proteomes" id="UP000020735">
    <property type="component" value="Unassembled WGS sequence"/>
</dbReference>
<gene>
    <name evidence="2" type="ORF">J529_2186</name>
</gene>
<proteinExistence type="predicted"/>
<dbReference type="PATRIC" id="fig|1310630.3.peg.2144"/>
<dbReference type="EMBL" id="JEXJ01000031">
    <property type="protein sequence ID" value="EXC51139.1"/>
    <property type="molecule type" value="Genomic_DNA"/>
</dbReference>
<dbReference type="AlphaFoldDB" id="A0A009SDV4"/>
<evidence type="ECO:0000313" key="2">
    <source>
        <dbReference type="EMBL" id="EXC51139.1"/>
    </source>
</evidence>